<feature type="region of interest" description="Disordered" evidence="1">
    <location>
        <begin position="30"/>
        <end position="75"/>
    </location>
</feature>
<reference evidence="3 4" key="1">
    <citation type="submission" date="2017-08" db="EMBL/GenBank/DDBJ databases">
        <title>Infants hospitalized years apart are colonized by the same room-sourced microbial strains.</title>
        <authorList>
            <person name="Brooks B."/>
            <person name="Olm M.R."/>
            <person name="Firek B.A."/>
            <person name="Baker R."/>
            <person name="Thomas B.C."/>
            <person name="Morowitz M.J."/>
            <person name="Banfield J.F."/>
        </authorList>
    </citation>
    <scope>NUCLEOTIDE SEQUENCE [LARGE SCALE GENOMIC DNA]</scope>
    <source>
        <strain evidence="3">S2_005_002_R2_33</strain>
    </source>
</reference>
<comment type="caution">
    <text evidence="3">The sequence shown here is derived from an EMBL/GenBank/DDBJ whole genome shotgun (WGS) entry which is preliminary data.</text>
</comment>
<name>A0A2W5NKW0_9SPHN</name>
<gene>
    <name evidence="3" type="ORF">DI555_13465</name>
</gene>
<dbReference type="EMBL" id="QFPX01000010">
    <property type="protein sequence ID" value="PZQ54081.1"/>
    <property type="molecule type" value="Genomic_DNA"/>
</dbReference>
<keyword evidence="2" id="KW-0732">Signal</keyword>
<feature type="compositionally biased region" description="Pro residues" evidence="1">
    <location>
        <begin position="34"/>
        <end position="43"/>
    </location>
</feature>
<dbReference type="Proteomes" id="UP000249082">
    <property type="component" value="Unassembled WGS sequence"/>
</dbReference>
<evidence type="ECO:0000256" key="2">
    <source>
        <dbReference type="SAM" id="SignalP"/>
    </source>
</evidence>
<dbReference type="AlphaFoldDB" id="A0A2W5NKW0"/>
<organism evidence="3 4">
    <name type="scientific">Novosphingobium pentaromativorans</name>
    <dbReference type="NCBI Taxonomy" id="205844"/>
    <lineage>
        <taxon>Bacteria</taxon>
        <taxon>Pseudomonadati</taxon>
        <taxon>Pseudomonadota</taxon>
        <taxon>Alphaproteobacteria</taxon>
        <taxon>Sphingomonadales</taxon>
        <taxon>Sphingomonadaceae</taxon>
        <taxon>Novosphingobium</taxon>
    </lineage>
</organism>
<feature type="compositionally biased region" description="Low complexity" evidence="1">
    <location>
        <begin position="44"/>
        <end position="58"/>
    </location>
</feature>
<accession>A0A2W5NKW0</accession>
<feature type="compositionally biased region" description="Polar residues" evidence="1">
    <location>
        <begin position="59"/>
        <end position="68"/>
    </location>
</feature>
<feature type="chain" id="PRO_5015851826" evidence="2">
    <location>
        <begin position="19"/>
        <end position="212"/>
    </location>
</feature>
<evidence type="ECO:0000313" key="4">
    <source>
        <dbReference type="Proteomes" id="UP000249082"/>
    </source>
</evidence>
<sequence>MRRYLLSGAAALSVLSMASVIHGQSIVGDMPAAPEAPPPPATPSAPSAATAKPITPSTMTPEQKSTYDSWPPEQRADYDSWTPEYQAYYWSLTAPQQKGYWALTPDQRGQIYKMTPEQQAIAWNSISQQMAGKTPTTPPAQANPPGEGMPTTGVPDPQSADQTVRPAMPADQNYQGGPYKGAMTPPPATAMNKDYPVCSKTVTDNCRNRGGR</sequence>
<protein>
    <submittedName>
        <fullName evidence="3">Uncharacterized protein</fullName>
    </submittedName>
</protein>
<evidence type="ECO:0000256" key="1">
    <source>
        <dbReference type="SAM" id="MobiDB-lite"/>
    </source>
</evidence>
<feature type="region of interest" description="Disordered" evidence="1">
    <location>
        <begin position="130"/>
        <end position="212"/>
    </location>
</feature>
<feature type="signal peptide" evidence="2">
    <location>
        <begin position="1"/>
        <end position="18"/>
    </location>
</feature>
<evidence type="ECO:0000313" key="3">
    <source>
        <dbReference type="EMBL" id="PZQ54081.1"/>
    </source>
</evidence>
<proteinExistence type="predicted"/>